<dbReference type="RefSeq" id="XP_019517084.1">
    <property type="nucleotide sequence ID" value="XM_019661539.1"/>
</dbReference>
<evidence type="ECO:0000313" key="9">
    <source>
        <dbReference type="RefSeq" id="XP_019517084.1"/>
    </source>
</evidence>
<dbReference type="Proteomes" id="UP000694851">
    <property type="component" value="Unplaced"/>
</dbReference>
<dbReference type="GO" id="GO:0004869">
    <property type="term" value="F:cysteine-type endopeptidase inhibitor activity"/>
    <property type="evidence" value="ECO:0007669"/>
    <property type="project" value="UniProtKB-KW"/>
</dbReference>
<comment type="similarity">
    <text evidence="2">Belongs to the cystatin family.</text>
</comment>
<keyword evidence="4" id="KW-0646">Protease inhibitor</keyword>
<dbReference type="KEGG" id="hai:109392862"/>
<evidence type="ECO:0000313" key="8">
    <source>
        <dbReference type="Proteomes" id="UP000694851"/>
    </source>
</evidence>
<dbReference type="SUPFAM" id="SSF54403">
    <property type="entry name" value="Cystatin/monellin"/>
    <property type="match status" value="1"/>
</dbReference>
<evidence type="ECO:0000256" key="6">
    <source>
        <dbReference type="ARBA" id="ARBA00022990"/>
    </source>
</evidence>
<dbReference type="InterPro" id="IPR000010">
    <property type="entry name" value="Cystatin_dom"/>
</dbReference>
<evidence type="ECO:0000256" key="4">
    <source>
        <dbReference type="ARBA" id="ARBA00022690"/>
    </source>
</evidence>
<dbReference type="Pfam" id="PF00031">
    <property type="entry name" value="Cystatin"/>
    <property type="match status" value="1"/>
</dbReference>
<dbReference type="PANTHER" id="PTHR11414:SF22">
    <property type="entry name" value="CYSTATIN-B"/>
    <property type="match status" value="1"/>
</dbReference>
<dbReference type="PRINTS" id="PR00295">
    <property type="entry name" value="STEFINA"/>
</dbReference>
<dbReference type="Gene3D" id="3.10.450.10">
    <property type="match status" value="1"/>
</dbReference>
<keyword evidence="3" id="KW-0963">Cytoplasm</keyword>
<comment type="subcellular location">
    <subcellularLocation>
        <location evidence="1">Cytoplasm</location>
    </subcellularLocation>
</comment>
<dbReference type="PROSITE" id="PS00287">
    <property type="entry name" value="CYSTATIN"/>
    <property type="match status" value="1"/>
</dbReference>
<dbReference type="InterPro" id="IPR018073">
    <property type="entry name" value="Prot_inh_cystat_CS"/>
</dbReference>
<dbReference type="PANTHER" id="PTHR11414">
    <property type="entry name" value="CYSTATIN FAMILY MEMBER"/>
    <property type="match status" value="1"/>
</dbReference>
<evidence type="ECO:0000256" key="1">
    <source>
        <dbReference type="ARBA" id="ARBA00004496"/>
    </source>
</evidence>
<dbReference type="InterPro" id="IPR046350">
    <property type="entry name" value="Cystatin_sf"/>
</dbReference>
<dbReference type="InterPro" id="IPR001713">
    <property type="entry name" value="Prot_inh_stefin"/>
</dbReference>
<keyword evidence="8" id="KW-1185">Reference proteome</keyword>
<name>A0A8B7SWC6_HIPAR</name>
<protein>
    <submittedName>
        <fullName evidence="9">LOW QUALITY PROTEIN: cystatin-B-like</fullName>
    </submittedName>
</protein>
<reference evidence="9" key="1">
    <citation type="submission" date="2025-08" db="UniProtKB">
        <authorList>
            <consortium name="RefSeq"/>
        </authorList>
    </citation>
    <scope>IDENTIFICATION</scope>
    <source>
        <tissue evidence="9">Muscle</tissue>
    </source>
</reference>
<dbReference type="GeneID" id="109392862"/>
<proteinExistence type="inferred from homology"/>
<dbReference type="AlphaFoldDB" id="A0A8B7SWC6"/>
<evidence type="ECO:0000256" key="5">
    <source>
        <dbReference type="ARBA" id="ARBA00022704"/>
    </source>
</evidence>
<keyword evidence="6" id="KW-0007">Acetylation</keyword>
<dbReference type="GO" id="GO:0005829">
    <property type="term" value="C:cytosol"/>
    <property type="evidence" value="ECO:0007669"/>
    <property type="project" value="TreeGrafter"/>
</dbReference>
<dbReference type="OrthoDB" id="2429551at2759"/>
<dbReference type="SMART" id="SM00043">
    <property type="entry name" value="CY"/>
    <property type="match status" value="1"/>
</dbReference>
<keyword evidence="5" id="KW-0789">Thiol protease inhibitor</keyword>
<sequence>MWRDLDYRVNHESVIEPQSQPSALVRAAQCPTARCPIPNTTAARTLCGGCSAVQPTTGEIQSIPDMVKPQLEEKANKRYPLFKAMEFKSQLVAGTNYFIKIQVDNDDFVYLRVFKSLPCENAPLALHSYQTNKTKNEALTYF</sequence>
<dbReference type="FunFam" id="3.10.450.10:FF:000001">
    <property type="entry name" value="Cystatin-A"/>
    <property type="match status" value="1"/>
</dbReference>
<feature type="domain" description="Cystatin" evidence="7">
    <location>
        <begin position="45"/>
        <end position="142"/>
    </location>
</feature>
<gene>
    <name evidence="9" type="primary">LOC109392862</name>
</gene>
<evidence type="ECO:0000259" key="7">
    <source>
        <dbReference type="SMART" id="SM00043"/>
    </source>
</evidence>
<accession>A0A8B7SWC6</accession>
<dbReference type="CDD" id="cd00042">
    <property type="entry name" value="CY"/>
    <property type="match status" value="1"/>
</dbReference>
<evidence type="ECO:0000256" key="2">
    <source>
        <dbReference type="ARBA" id="ARBA00009403"/>
    </source>
</evidence>
<organism evidence="8 9">
    <name type="scientific">Hipposideros armiger</name>
    <name type="common">Great Himalayan leaf-nosed bat</name>
    <dbReference type="NCBI Taxonomy" id="186990"/>
    <lineage>
        <taxon>Eukaryota</taxon>
        <taxon>Metazoa</taxon>
        <taxon>Chordata</taxon>
        <taxon>Craniata</taxon>
        <taxon>Vertebrata</taxon>
        <taxon>Euteleostomi</taxon>
        <taxon>Mammalia</taxon>
        <taxon>Eutheria</taxon>
        <taxon>Laurasiatheria</taxon>
        <taxon>Chiroptera</taxon>
        <taxon>Yinpterochiroptera</taxon>
        <taxon>Rhinolophoidea</taxon>
        <taxon>Hipposideridae</taxon>
        <taxon>Hipposideros</taxon>
    </lineage>
</organism>
<evidence type="ECO:0000256" key="3">
    <source>
        <dbReference type="ARBA" id="ARBA00022490"/>
    </source>
</evidence>